<evidence type="ECO:0000256" key="1">
    <source>
        <dbReference type="SAM" id="Phobius"/>
    </source>
</evidence>
<dbReference type="KEGG" id="rht:NT26_3349"/>
<keyword evidence="1" id="KW-0812">Transmembrane</keyword>
<evidence type="ECO:0000313" key="3">
    <source>
        <dbReference type="Proteomes" id="UP000010792"/>
    </source>
</evidence>
<name>L0NL86_9HYPH</name>
<evidence type="ECO:0000313" key="2">
    <source>
        <dbReference type="EMBL" id="CCF21072.1"/>
    </source>
</evidence>
<keyword evidence="1" id="KW-0472">Membrane</keyword>
<dbReference type="Proteomes" id="UP000010792">
    <property type="component" value="Chromosome"/>
</dbReference>
<protein>
    <recommendedName>
        <fullName evidence="4">Transmembrane protein</fullName>
    </recommendedName>
</protein>
<sequence length="82" mass="8553">MTANRADDHMILACLIGLGTGLLFKPLTLVPIVVGYCAISLTLPLLDANLGAPLLGTLLIKLVLLNLGYLAGAFLGRILPRG</sequence>
<reference evidence="2 3" key="1">
    <citation type="journal article" date="2013" name="Genome Biol. Evol.">
        <title>Life in an arsenic-containing gold mine: genome and physiology of the autotrophic arsenite-oxidizing bacterium rhizobium sp. NT-26.</title>
        <authorList>
            <person name="Andres J."/>
            <person name="Arsene-Ploetze F."/>
            <person name="Barbe V."/>
            <person name="Brochier-Armanet C."/>
            <person name="Cleiss-Arnold J."/>
            <person name="Coppee J.Y."/>
            <person name="Dillies M.A."/>
            <person name="Geist"/>
            <person name="L"/>
            <person name="Joublin A."/>
            <person name="Koechler S."/>
            <person name="Lassalle F."/>
            <person name="Marchal M."/>
            <person name="Medigue C."/>
            <person name="Muller D."/>
            <person name="Nesme X."/>
            <person name="Plewniak F."/>
            <person name="Proux C."/>
            <person name="Ramirez-Bahena M.H."/>
            <person name="Schenowitz C."/>
            <person name="Sismeiro O."/>
            <person name="Vallenet D."/>
            <person name="Santini J.M."/>
            <person name="Bertin P.N."/>
        </authorList>
    </citation>
    <scope>NUCLEOTIDE SEQUENCE [LARGE SCALE GENOMIC DNA]</scope>
    <source>
        <strain evidence="2 3">NT-26</strain>
    </source>
</reference>
<dbReference type="STRING" id="1125847.NT26_3349"/>
<keyword evidence="1" id="KW-1133">Transmembrane helix</keyword>
<feature type="transmembrane region" description="Helical" evidence="1">
    <location>
        <begin position="12"/>
        <end position="34"/>
    </location>
</feature>
<dbReference type="EMBL" id="FO082820">
    <property type="protein sequence ID" value="CCF21072.1"/>
    <property type="molecule type" value="Genomic_DNA"/>
</dbReference>
<organism evidence="2 3">
    <name type="scientific">Pseudorhizobium banfieldiae</name>
    <dbReference type="NCBI Taxonomy" id="1125847"/>
    <lineage>
        <taxon>Bacteria</taxon>
        <taxon>Pseudomonadati</taxon>
        <taxon>Pseudomonadota</taxon>
        <taxon>Alphaproteobacteria</taxon>
        <taxon>Hyphomicrobiales</taxon>
        <taxon>Rhizobiaceae</taxon>
        <taxon>Rhizobium/Agrobacterium group</taxon>
        <taxon>Pseudorhizobium</taxon>
    </lineage>
</organism>
<accession>L0NL86</accession>
<dbReference type="AlphaFoldDB" id="L0NL86"/>
<dbReference type="RefSeq" id="WP_052640222.1">
    <property type="nucleotide sequence ID" value="NZ_FO082820.1"/>
</dbReference>
<proteinExistence type="predicted"/>
<evidence type="ECO:0008006" key="4">
    <source>
        <dbReference type="Google" id="ProtNLM"/>
    </source>
</evidence>
<feature type="transmembrane region" description="Helical" evidence="1">
    <location>
        <begin position="54"/>
        <end position="76"/>
    </location>
</feature>
<gene>
    <name evidence="2" type="ORF">NT26_3349</name>
</gene>
<keyword evidence="3" id="KW-1185">Reference proteome</keyword>